<accession>A0ABD3GHG1</accession>
<gene>
    <name evidence="2" type="ORF">R1sor_021586</name>
</gene>
<keyword evidence="3" id="KW-1185">Reference proteome</keyword>
<dbReference type="EMBL" id="JBJQOH010000007">
    <property type="protein sequence ID" value="KAL3678630.1"/>
    <property type="molecule type" value="Genomic_DNA"/>
</dbReference>
<evidence type="ECO:0000313" key="2">
    <source>
        <dbReference type="EMBL" id="KAL3678630.1"/>
    </source>
</evidence>
<organism evidence="2 3">
    <name type="scientific">Riccia sorocarpa</name>
    <dbReference type="NCBI Taxonomy" id="122646"/>
    <lineage>
        <taxon>Eukaryota</taxon>
        <taxon>Viridiplantae</taxon>
        <taxon>Streptophyta</taxon>
        <taxon>Embryophyta</taxon>
        <taxon>Marchantiophyta</taxon>
        <taxon>Marchantiopsida</taxon>
        <taxon>Marchantiidae</taxon>
        <taxon>Marchantiales</taxon>
        <taxon>Ricciaceae</taxon>
        <taxon>Riccia</taxon>
    </lineage>
</organism>
<evidence type="ECO:0000313" key="3">
    <source>
        <dbReference type="Proteomes" id="UP001633002"/>
    </source>
</evidence>
<keyword evidence="1" id="KW-0472">Membrane</keyword>
<protein>
    <submittedName>
        <fullName evidence="2">Uncharacterized protein</fullName>
    </submittedName>
</protein>
<reference evidence="2 3" key="1">
    <citation type="submission" date="2024-09" db="EMBL/GenBank/DDBJ databases">
        <title>Chromosome-scale assembly of Riccia sorocarpa.</title>
        <authorList>
            <person name="Paukszto L."/>
        </authorList>
    </citation>
    <scope>NUCLEOTIDE SEQUENCE [LARGE SCALE GENOMIC DNA]</scope>
    <source>
        <strain evidence="2">LP-2024</strain>
        <tissue evidence="2">Aerial parts of the thallus</tissue>
    </source>
</reference>
<dbReference type="AlphaFoldDB" id="A0ABD3GHG1"/>
<keyword evidence="1" id="KW-0812">Transmembrane</keyword>
<dbReference type="Proteomes" id="UP001633002">
    <property type="component" value="Unassembled WGS sequence"/>
</dbReference>
<keyword evidence="1" id="KW-1133">Transmembrane helix</keyword>
<name>A0ABD3GHG1_9MARC</name>
<sequence>MMESLVDGRLSSCGFPLVARSSLKEDRKMCSLESILLMLSVSSNLVEWKNFIFRWQKDEPLTVDWSNHLSGYGTVLWFAAFSVMGSWIIPLAAQLAGFSRHSLSFRGQALYSLIPDIAEGTVGIWILRRYLARFVPFPDGWFHISLN</sequence>
<proteinExistence type="predicted"/>
<comment type="caution">
    <text evidence="2">The sequence shown here is derived from an EMBL/GenBank/DDBJ whole genome shotgun (WGS) entry which is preliminary data.</text>
</comment>
<feature type="transmembrane region" description="Helical" evidence="1">
    <location>
        <begin position="75"/>
        <end position="98"/>
    </location>
</feature>
<evidence type="ECO:0000256" key="1">
    <source>
        <dbReference type="SAM" id="Phobius"/>
    </source>
</evidence>